<protein>
    <recommendedName>
        <fullName evidence="2">DUF4211 domain-containing protein</fullName>
    </recommendedName>
</protein>
<sequence length="520" mass="58412">MGRKYKKRQTTLSWGGFPPSSLSTPRKPAIATSNASLVDSDDDQQMPVTPRKALVLAAVVITKQPKPDSATQTVVDGASDEAEDEEQDEGPVPGSAKRRKSLKVVDDDEEEEAPVQSPAKRRRIERKTVDSDDDEDEDEAPIQSSVRRRRLSSLATVAKNGDDEKDQEGADDTDDSLILSSRRRRSLLDDTQETIDEPAPRSNKKKARFQDTLALLRARRERIKSGEPLDSEQGSAEEADESSSDGDELPLAMDLDAELDDFIESDDEGNELIGAPDAQVPIHLTAAARAPNSENFRIYAEFLVFDTLLPSRYRSEGRVALAVRHLDTTLSTLAESVAGSGAWQAKYIRALKSRPRLEKTTLGSGWTIPHCDACNRNNQNCTVKVRFTGKRYKKDTLEDLSSDEDDASEDSNGEELPKETEEFHLGWMCRARSENAHRIAHWRKTLKNVIVEELQERGYIDEDGNVGEEIEQMTDEDKHIWADSVHQEMRERITDLYSEFAAILKEAKKNLDPRYMSKRR</sequence>
<dbReference type="InterPro" id="IPR025451">
    <property type="entry name" value="DUF4211"/>
</dbReference>
<proteinExistence type="predicted"/>
<evidence type="ECO:0000313" key="4">
    <source>
        <dbReference type="Proteomes" id="UP000326924"/>
    </source>
</evidence>
<dbReference type="EMBL" id="VXIS01000045">
    <property type="protein sequence ID" value="KAA8910506.1"/>
    <property type="molecule type" value="Genomic_DNA"/>
</dbReference>
<dbReference type="PANTHER" id="PTHR14689:SF0">
    <property type="entry name" value="COILED-COIL DOMAIN-CONTAINING PROTEIN 82"/>
    <property type="match status" value="1"/>
</dbReference>
<comment type="caution">
    <text evidence="3">The sequence shown here is derived from an EMBL/GenBank/DDBJ whole genome shotgun (WGS) entry which is preliminary data.</text>
</comment>
<reference evidence="3 4" key="1">
    <citation type="submission" date="2019-09" db="EMBL/GenBank/DDBJ databases">
        <title>Draft genome of the ectomycorrhizal ascomycete Sphaerosporella brunnea.</title>
        <authorList>
            <consortium name="DOE Joint Genome Institute"/>
            <person name="Benucci G.M."/>
            <person name="Marozzi G."/>
            <person name="Antonielli L."/>
            <person name="Sanchez S."/>
            <person name="Marco P."/>
            <person name="Wang X."/>
            <person name="Falini L.B."/>
            <person name="Barry K."/>
            <person name="Haridas S."/>
            <person name="Lipzen A."/>
            <person name="Labutti K."/>
            <person name="Grigoriev I.V."/>
            <person name="Murat C."/>
            <person name="Martin F."/>
            <person name="Albertini E."/>
            <person name="Donnini D."/>
            <person name="Bonito G."/>
        </authorList>
    </citation>
    <scope>NUCLEOTIDE SEQUENCE [LARGE SCALE GENOMIC DNA]</scope>
    <source>
        <strain evidence="3 4">Sb_GMNB300</strain>
    </source>
</reference>
<evidence type="ECO:0000259" key="2">
    <source>
        <dbReference type="Pfam" id="PF13926"/>
    </source>
</evidence>
<feature type="compositionally biased region" description="Acidic residues" evidence="1">
    <location>
        <begin position="398"/>
        <end position="413"/>
    </location>
</feature>
<organism evidence="3 4">
    <name type="scientific">Sphaerosporella brunnea</name>
    <dbReference type="NCBI Taxonomy" id="1250544"/>
    <lineage>
        <taxon>Eukaryota</taxon>
        <taxon>Fungi</taxon>
        <taxon>Dikarya</taxon>
        <taxon>Ascomycota</taxon>
        <taxon>Pezizomycotina</taxon>
        <taxon>Pezizomycetes</taxon>
        <taxon>Pezizales</taxon>
        <taxon>Pyronemataceae</taxon>
        <taxon>Sphaerosporella</taxon>
    </lineage>
</organism>
<feature type="compositionally biased region" description="Acidic residues" evidence="1">
    <location>
        <begin position="78"/>
        <end position="89"/>
    </location>
</feature>
<evidence type="ECO:0000256" key="1">
    <source>
        <dbReference type="SAM" id="MobiDB-lite"/>
    </source>
</evidence>
<dbReference type="Proteomes" id="UP000326924">
    <property type="component" value="Unassembled WGS sequence"/>
</dbReference>
<dbReference type="PANTHER" id="PTHR14689">
    <property type="entry name" value="PHORBOL-ESTER_DAG-TYPE DOMAIN-CONTAINING PROTEIN"/>
    <property type="match status" value="1"/>
</dbReference>
<feature type="region of interest" description="Disordered" evidence="1">
    <location>
        <begin position="63"/>
        <end position="208"/>
    </location>
</feature>
<feature type="region of interest" description="Disordered" evidence="1">
    <location>
        <begin position="398"/>
        <end position="418"/>
    </location>
</feature>
<feature type="compositionally biased region" description="Acidic residues" evidence="1">
    <location>
        <begin position="163"/>
        <end position="175"/>
    </location>
</feature>
<feature type="compositionally biased region" description="Acidic residues" evidence="1">
    <location>
        <begin position="131"/>
        <end position="140"/>
    </location>
</feature>
<feature type="compositionally biased region" description="Acidic residues" evidence="1">
    <location>
        <begin position="235"/>
        <end position="248"/>
    </location>
</feature>
<gene>
    <name evidence="3" type="ORF">FN846DRAFT_531361</name>
</gene>
<accession>A0A5J5F2N1</accession>
<dbReference type="Pfam" id="PF13926">
    <property type="entry name" value="DUF4211"/>
    <property type="match status" value="1"/>
</dbReference>
<dbReference type="InParanoid" id="A0A5J5F2N1"/>
<dbReference type="GO" id="GO:0005634">
    <property type="term" value="C:nucleus"/>
    <property type="evidence" value="ECO:0007669"/>
    <property type="project" value="TreeGrafter"/>
</dbReference>
<evidence type="ECO:0000313" key="3">
    <source>
        <dbReference type="EMBL" id="KAA8910506.1"/>
    </source>
</evidence>
<feature type="domain" description="DUF4211" evidence="2">
    <location>
        <begin position="261"/>
        <end position="397"/>
    </location>
</feature>
<feature type="region of interest" description="Disordered" evidence="1">
    <location>
        <begin position="220"/>
        <end position="249"/>
    </location>
</feature>
<name>A0A5J5F2N1_9PEZI</name>
<feature type="region of interest" description="Disordered" evidence="1">
    <location>
        <begin position="1"/>
        <end position="49"/>
    </location>
</feature>
<dbReference type="AlphaFoldDB" id="A0A5J5F2N1"/>
<keyword evidence="4" id="KW-1185">Reference proteome</keyword>
<dbReference type="OrthoDB" id="21499at2759"/>